<dbReference type="eggNOG" id="ENOG502QVPV">
    <property type="taxonomic scope" value="Eukaryota"/>
</dbReference>
<dbReference type="InterPro" id="IPR006616">
    <property type="entry name" value="DM9_repeat"/>
</dbReference>
<gene>
    <name evidence="1" type="primary">Dvir\GJ21145</name>
    <name evidence="1" type="ORF">Dvir_GJ21145</name>
</gene>
<dbReference type="Proteomes" id="UP000008792">
    <property type="component" value="Unassembled WGS sequence"/>
</dbReference>
<organism evidence="1 2">
    <name type="scientific">Drosophila virilis</name>
    <name type="common">Fruit fly</name>
    <dbReference type="NCBI Taxonomy" id="7244"/>
    <lineage>
        <taxon>Eukaryota</taxon>
        <taxon>Metazoa</taxon>
        <taxon>Ecdysozoa</taxon>
        <taxon>Arthropoda</taxon>
        <taxon>Hexapoda</taxon>
        <taxon>Insecta</taxon>
        <taxon>Pterygota</taxon>
        <taxon>Neoptera</taxon>
        <taxon>Endopterygota</taxon>
        <taxon>Diptera</taxon>
        <taxon>Brachycera</taxon>
        <taxon>Muscomorpha</taxon>
        <taxon>Ephydroidea</taxon>
        <taxon>Drosophilidae</taxon>
        <taxon>Drosophila</taxon>
    </lineage>
</organism>
<keyword evidence="2" id="KW-1185">Reference proteome</keyword>
<sequence length="784" mass="84558">MGAVQPGAVVSIEHTWVHSTPYAALPPFAVVGGHDADGTPIYVGRSFHEGENLPAKVIPSKGCAYVAYGGTEHQKSHYEVLVGQGFAWVGSSSGCVPPNAVRSGTTRTGEPIYVGRGHYSNSLCVGKVHPSHGCLYIPFGGQEVRINTYEVLIHQQQDVWVPATPSYTPPGAVVAGHDSDRTPIYAGRAMHEGEMLPAKVVPSKGSAYVCFGGYEFQKPTYEVLTGYGYVWIRPHHHGIPPNAVSTGRARNGEPIYYGRGHYQGSLTPGLISSRQRCLYIPYGGREIRVDSYEVLCRQSYKWVQSSAYSSIPPNAVVGGNDEDGAMIYVGRAEHEGDMLVCKVVPTKQIGFVSQRGEALPKDIFEILCGENLVWVKCYDHVIPETAVLCGRTQLEQPVYIGRGHYEGHLIIGKISSVHRALFIAYRGAERRLDSYEILVEERQGMPGWQLPPPPPEQLELAEKCPVTPPPPPMPQLLAGKPAAAPGRYPYPPDFDAPAFALHDRPPQYTPMPMPMAGTDPYPPPPPPPARPMGPSILPEYKPPLAVPVPIPVKPSLPPPSYVPAEVAPSYTPAEVAPPAAAAACSFTPADTYKPSLDPYAPSCSSYTPAVCAPAPPVYGGGPPTHGVGYDLWMAASPGYTPPDAVFGGHDSDMAPLLVCRAYYDGTHIPGKAAPSRGCAYITLAGREIVESRYEVLIGQSKYHWVPGRDGSIAAGAVEAGRAFNGEPLFIGRAHYCGSLTPGKIQQSHRCLHIPFGGQEVRISSYEILVRSDIYHRQQGISLSY</sequence>
<proteinExistence type="predicted"/>
<protein>
    <submittedName>
        <fullName evidence="1">Uncharacterized protein</fullName>
    </submittedName>
</protein>
<dbReference type="HOGENOM" id="CLU_607315_0_0_1"/>
<reference evidence="1 2" key="1">
    <citation type="journal article" date="2007" name="Nature">
        <title>Evolution of genes and genomes on the Drosophila phylogeny.</title>
        <authorList>
            <consortium name="Drosophila 12 Genomes Consortium"/>
            <person name="Clark A.G."/>
            <person name="Eisen M.B."/>
            <person name="Smith D.R."/>
            <person name="Bergman C.M."/>
            <person name="Oliver B."/>
            <person name="Markow T.A."/>
            <person name="Kaufman T.C."/>
            <person name="Kellis M."/>
            <person name="Gelbart W."/>
            <person name="Iyer V.N."/>
            <person name="Pollard D.A."/>
            <person name="Sackton T.B."/>
            <person name="Larracuente A.M."/>
            <person name="Singh N.D."/>
            <person name="Abad J.P."/>
            <person name="Abt D.N."/>
            <person name="Adryan B."/>
            <person name="Aguade M."/>
            <person name="Akashi H."/>
            <person name="Anderson W.W."/>
            <person name="Aquadro C.F."/>
            <person name="Ardell D.H."/>
            <person name="Arguello R."/>
            <person name="Artieri C.G."/>
            <person name="Barbash D.A."/>
            <person name="Barker D."/>
            <person name="Barsanti P."/>
            <person name="Batterham P."/>
            <person name="Batzoglou S."/>
            <person name="Begun D."/>
            <person name="Bhutkar A."/>
            <person name="Blanco E."/>
            <person name="Bosak S.A."/>
            <person name="Bradley R.K."/>
            <person name="Brand A.D."/>
            <person name="Brent M.R."/>
            <person name="Brooks A.N."/>
            <person name="Brown R.H."/>
            <person name="Butlin R.K."/>
            <person name="Caggese C."/>
            <person name="Calvi B.R."/>
            <person name="Bernardo de Carvalho A."/>
            <person name="Caspi A."/>
            <person name="Castrezana S."/>
            <person name="Celniker S.E."/>
            <person name="Chang J.L."/>
            <person name="Chapple C."/>
            <person name="Chatterji S."/>
            <person name="Chinwalla A."/>
            <person name="Civetta A."/>
            <person name="Clifton S.W."/>
            <person name="Comeron J.M."/>
            <person name="Costello J.C."/>
            <person name="Coyne J.A."/>
            <person name="Daub J."/>
            <person name="David R.G."/>
            <person name="Delcher A.L."/>
            <person name="Delehaunty K."/>
            <person name="Do C.B."/>
            <person name="Ebling H."/>
            <person name="Edwards K."/>
            <person name="Eickbush T."/>
            <person name="Evans J.D."/>
            <person name="Filipski A."/>
            <person name="Findeiss S."/>
            <person name="Freyhult E."/>
            <person name="Fulton L."/>
            <person name="Fulton R."/>
            <person name="Garcia A.C."/>
            <person name="Gardiner A."/>
            <person name="Garfield D.A."/>
            <person name="Garvin B.E."/>
            <person name="Gibson G."/>
            <person name="Gilbert D."/>
            <person name="Gnerre S."/>
            <person name="Godfrey J."/>
            <person name="Good R."/>
            <person name="Gotea V."/>
            <person name="Gravely B."/>
            <person name="Greenberg A.J."/>
            <person name="Griffiths-Jones S."/>
            <person name="Gross S."/>
            <person name="Guigo R."/>
            <person name="Gustafson E.A."/>
            <person name="Haerty W."/>
            <person name="Hahn M.W."/>
            <person name="Halligan D.L."/>
            <person name="Halpern A.L."/>
            <person name="Halter G.M."/>
            <person name="Han M.V."/>
            <person name="Heger A."/>
            <person name="Hillier L."/>
            <person name="Hinrichs A.S."/>
            <person name="Holmes I."/>
            <person name="Hoskins R.A."/>
            <person name="Hubisz M.J."/>
            <person name="Hultmark D."/>
            <person name="Huntley M.A."/>
            <person name="Jaffe D.B."/>
            <person name="Jagadeeshan S."/>
            <person name="Jeck W.R."/>
            <person name="Johnson J."/>
            <person name="Jones C.D."/>
            <person name="Jordan W.C."/>
            <person name="Karpen G.H."/>
            <person name="Kataoka E."/>
            <person name="Keightley P.D."/>
            <person name="Kheradpour P."/>
            <person name="Kirkness E.F."/>
            <person name="Koerich L.B."/>
            <person name="Kristiansen K."/>
            <person name="Kudrna D."/>
            <person name="Kulathinal R.J."/>
            <person name="Kumar S."/>
            <person name="Kwok R."/>
            <person name="Lander E."/>
            <person name="Langley C.H."/>
            <person name="Lapoint R."/>
            <person name="Lazzaro B.P."/>
            <person name="Lee S.J."/>
            <person name="Levesque L."/>
            <person name="Li R."/>
            <person name="Lin C.F."/>
            <person name="Lin M.F."/>
            <person name="Lindblad-Toh K."/>
            <person name="Llopart A."/>
            <person name="Long M."/>
            <person name="Low L."/>
            <person name="Lozovsky E."/>
            <person name="Lu J."/>
            <person name="Luo M."/>
            <person name="Machado C.A."/>
            <person name="Makalowski W."/>
            <person name="Marzo M."/>
            <person name="Matsuda M."/>
            <person name="Matzkin L."/>
            <person name="McAllister B."/>
            <person name="McBride C.S."/>
            <person name="McKernan B."/>
            <person name="McKernan K."/>
            <person name="Mendez-Lago M."/>
            <person name="Minx P."/>
            <person name="Mollenhauer M.U."/>
            <person name="Montooth K."/>
            <person name="Mount S.M."/>
            <person name="Mu X."/>
            <person name="Myers E."/>
            <person name="Negre B."/>
            <person name="Newfeld S."/>
            <person name="Nielsen R."/>
            <person name="Noor M.A."/>
            <person name="O'Grady P."/>
            <person name="Pachter L."/>
            <person name="Papaceit M."/>
            <person name="Parisi M.J."/>
            <person name="Parisi M."/>
            <person name="Parts L."/>
            <person name="Pedersen J.S."/>
            <person name="Pesole G."/>
            <person name="Phillippy A.M."/>
            <person name="Ponting C.P."/>
            <person name="Pop M."/>
            <person name="Porcelli D."/>
            <person name="Powell J.R."/>
            <person name="Prohaska S."/>
            <person name="Pruitt K."/>
            <person name="Puig M."/>
            <person name="Quesneville H."/>
            <person name="Ram K.R."/>
            <person name="Rand D."/>
            <person name="Rasmussen M.D."/>
            <person name="Reed L.K."/>
            <person name="Reenan R."/>
            <person name="Reily A."/>
            <person name="Remington K.A."/>
            <person name="Rieger T.T."/>
            <person name="Ritchie M.G."/>
            <person name="Robin C."/>
            <person name="Rogers Y.H."/>
            <person name="Rohde C."/>
            <person name="Rozas J."/>
            <person name="Rubenfield M.J."/>
            <person name="Ruiz A."/>
            <person name="Russo S."/>
            <person name="Salzberg S.L."/>
            <person name="Sanchez-Gracia A."/>
            <person name="Saranga D.J."/>
            <person name="Sato H."/>
            <person name="Schaeffer S.W."/>
            <person name="Schatz M.C."/>
            <person name="Schlenke T."/>
            <person name="Schwartz R."/>
            <person name="Segarra C."/>
            <person name="Singh R.S."/>
            <person name="Sirot L."/>
            <person name="Sirota M."/>
            <person name="Sisneros N.B."/>
            <person name="Smith C.D."/>
            <person name="Smith T.F."/>
            <person name="Spieth J."/>
            <person name="Stage D.E."/>
            <person name="Stark A."/>
            <person name="Stephan W."/>
            <person name="Strausberg R.L."/>
            <person name="Strempel S."/>
            <person name="Sturgill D."/>
            <person name="Sutton G."/>
            <person name="Sutton G.G."/>
            <person name="Tao W."/>
            <person name="Teichmann S."/>
            <person name="Tobari Y.N."/>
            <person name="Tomimura Y."/>
            <person name="Tsolas J.M."/>
            <person name="Valente V.L."/>
            <person name="Venter E."/>
            <person name="Venter J.C."/>
            <person name="Vicario S."/>
            <person name="Vieira F.G."/>
            <person name="Vilella A.J."/>
            <person name="Villasante A."/>
            <person name="Walenz B."/>
            <person name="Wang J."/>
            <person name="Wasserman M."/>
            <person name="Watts T."/>
            <person name="Wilson D."/>
            <person name="Wilson R.K."/>
            <person name="Wing R.A."/>
            <person name="Wolfner M.F."/>
            <person name="Wong A."/>
            <person name="Wong G.K."/>
            <person name="Wu C.I."/>
            <person name="Wu G."/>
            <person name="Yamamoto D."/>
            <person name="Yang H.P."/>
            <person name="Yang S.P."/>
            <person name="Yorke J.A."/>
            <person name="Yoshida K."/>
            <person name="Zdobnov E."/>
            <person name="Zhang P."/>
            <person name="Zhang Y."/>
            <person name="Zimin A.V."/>
            <person name="Baldwin J."/>
            <person name="Abdouelleil A."/>
            <person name="Abdulkadir J."/>
            <person name="Abebe A."/>
            <person name="Abera B."/>
            <person name="Abreu J."/>
            <person name="Acer S.C."/>
            <person name="Aftuck L."/>
            <person name="Alexander A."/>
            <person name="An P."/>
            <person name="Anderson E."/>
            <person name="Anderson S."/>
            <person name="Arachi H."/>
            <person name="Azer M."/>
            <person name="Bachantsang P."/>
            <person name="Barry A."/>
            <person name="Bayul T."/>
            <person name="Berlin A."/>
            <person name="Bessette D."/>
            <person name="Bloom T."/>
            <person name="Blye J."/>
            <person name="Boguslavskiy L."/>
            <person name="Bonnet C."/>
            <person name="Boukhgalter B."/>
            <person name="Bourzgui I."/>
            <person name="Brown A."/>
            <person name="Cahill P."/>
            <person name="Channer S."/>
            <person name="Cheshatsang Y."/>
            <person name="Chuda L."/>
            <person name="Citroen M."/>
            <person name="Collymore A."/>
            <person name="Cooke P."/>
            <person name="Costello M."/>
            <person name="D'Aco K."/>
            <person name="Daza R."/>
            <person name="De Haan G."/>
            <person name="DeGray S."/>
            <person name="DeMaso C."/>
            <person name="Dhargay N."/>
            <person name="Dooley K."/>
            <person name="Dooley E."/>
            <person name="Doricent M."/>
            <person name="Dorje P."/>
            <person name="Dorjee K."/>
            <person name="Dupes A."/>
            <person name="Elong R."/>
            <person name="Falk J."/>
            <person name="Farina A."/>
            <person name="Faro S."/>
            <person name="Ferguson D."/>
            <person name="Fisher S."/>
            <person name="Foley C.D."/>
            <person name="Franke A."/>
            <person name="Friedrich D."/>
            <person name="Gadbois L."/>
            <person name="Gearin G."/>
            <person name="Gearin C.R."/>
            <person name="Giannoukos G."/>
            <person name="Goode T."/>
            <person name="Graham J."/>
            <person name="Grandbois E."/>
            <person name="Grewal S."/>
            <person name="Gyaltsen K."/>
            <person name="Hafez N."/>
            <person name="Hagos B."/>
            <person name="Hall J."/>
            <person name="Henson C."/>
            <person name="Hollinger A."/>
            <person name="Honan T."/>
            <person name="Huard M.D."/>
            <person name="Hughes L."/>
            <person name="Hurhula B."/>
            <person name="Husby M.E."/>
            <person name="Kamat A."/>
            <person name="Kanga B."/>
            <person name="Kashin S."/>
            <person name="Khazanovich D."/>
            <person name="Kisner P."/>
            <person name="Lance K."/>
            <person name="Lara M."/>
            <person name="Lee W."/>
            <person name="Lennon N."/>
            <person name="Letendre F."/>
            <person name="LeVine R."/>
            <person name="Lipovsky A."/>
            <person name="Liu X."/>
            <person name="Liu J."/>
            <person name="Liu S."/>
            <person name="Lokyitsang T."/>
            <person name="Lokyitsang Y."/>
            <person name="Lubonja R."/>
            <person name="Lui A."/>
            <person name="MacDonald P."/>
            <person name="Magnisalis V."/>
            <person name="Maru K."/>
            <person name="Matthews C."/>
            <person name="McCusker W."/>
            <person name="McDonough S."/>
            <person name="Mehta T."/>
            <person name="Meldrim J."/>
            <person name="Meneus L."/>
            <person name="Mihai O."/>
            <person name="Mihalev A."/>
            <person name="Mihova T."/>
            <person name="Mittelman R."/>
            <person name="Mlenga V."/>
            <person name="Montmayeur A."/>
            <person name="Mulrain L."/>
            <person name="Navidi A."/>
            <person name="Naylor J."/>
            <person name="Negash T."/>
            <person name="Nguyen T."/>
            <person name="Nguyen N."/>
            <person name="Nicol R."/>
            <person name="Norbu C."/>
            <person name="Norbu N."/>
            <person name="Novod N."/>
            <person name="O'Neill B."/>
            <person name="Osman S."/>
            <person name="Markiewicz E."/>
            <person name="Oyono O.L."/>
            <person name="Patti C."/>
            <person name="Phunkhang P."/>
            <person name="Pierre F."/>
            <person name="Priest M."/>
            <person name="Raghuraman S."/>
            <person name="Rege F."/>
            <person name="Reyes R."/>
            <person name="Rise C."/>
            <person name="Rogov P."/>
            <person name="Ross K."/>
            <person name="Ryan E."/>
            <person name="Settipalli S."/>
            <person name="Shea T."/>
            <person name="Sherpa N."/>
            <person name="Shi L."/>
            <person name="Shih D."/>
            <person name="Sparrow T."/>
            <person name="Spaulding J."/>
            <person name="Stalker J."/>
            <person name="Stange-Thomann N."/>
            <person name="Stavropoulos S."/>
            <person name="Stone C."/>
            <person name="Strader C."/>
            <person name="Tesfaye S."/>
            <person name="Thomson T."/>
            <person name="Thoulutsang Y."/>
            <person name="Thoulutsang D."/>
            <person name="Topham K."/>
            <person name="Topping I."/>
            <person name="Tsamla T."/>
            <person name="Vassiliev H."/>
            <person name="Vo A."/>
            <person name="Wangchuk T."/>
            <person name="Wangdi T."/>
            <person name="Weiand M."/>
            <person name="Wilkinson J."/>
            <person name="Wilson A."/>
            <person name="Yadav S."/>
            <person name="Young G."/>
            <person name="Yu Q."/>
            <person name="Zembek L."/>
            <person name="Zhong D."/>
            <person name="Zimmer A."/>
            <person name="Zwirko Z."/>
            <person name="Jaffe D.B."/>
            <person name="Alvarez P."/>
            <person name="Brockman W."/>
            <person name="Butler J."/>
            <person name="Chin C."/>
            <person name="Gnerre S."/>
            <person name="Grabherr M."/>
            <person name="Kleber M."/>
            <person name="Mauceli E."/>
            <person name="MacCallum I."/>
        </authorList>
    </citation>
    <scope>NUCLEOTIDE SEQUENCE [LARGE SCALE GENOMIC DNA]</scope>
    <source>
        <strain evidence="2">Tucson 15010-1051.87</strain>
    </source>
</reference>
<name>B4LM41_DROVI</name>
<dbReference type="PANTHER" id="PTHR31649">
    <property type="entry name" value="AGAP009604-PA"/>
    <property type="match status" value="1"/>
</dbReference>
<dbReference type="OrthoDB" id="1925699at2759"/>
<dbReference type="PANTHER" id="PTHR31649:SF10">
    <property type="entry name" value="IP19903P-RELATED"/>
    <property type="match status" value="1"/>
</dbReference>
<dbReference type="EMBL" id="CH940648">
    <property type="protein sequence ID" value="EDW59961.2"/>
    <property type="molecule type" value="Genomic_DNA"/>
</dbReference>
<dbReference type="InParanoid" id="B4LM41"/>
<dbReference type="STRING" id="7244.B4LM41"/>
<dbReference type="SMART" id="SM00696">
    <property type="entry name" value="DM9"/>
    <property type="match status" value="8"/>
</dbReference>
<dbReference type="AlphaFoldDB" id="B4LM41"/>
<dbReference type="Pfam" id="PF11901">
    <property type="entry name" value="DM9"/>
    <property type="match status" value="4"/>
</dbReference>
<evidence type="ECO:0000313" key="2">
    <source>
        <dbReference type="Proteomes" id="UP000008792"/>
    </source>
</evidence>
<dbReference type="SMR" id="B4LM41"/>
<accession>B4LM41</accession>
<dbReference type="PRINTS" id="PR01217">
    <property type="entry name" value="PRICHEXTENSN"/>
</dbReference>
<evidence type="ECO:0000313" key="1">
    <source>
        <dbReference type="EMBL" id="EDW59961.2"/>
    </source>
</evidence>